<evidence type="ECO:0000256" key="2">
    <source>
        <dbReference type="ARBA" id="ARBA00022771"/>
    </source>
</evidence>
<evidence type="ECO:0000313" key="5">
    <source>
        <dbReference type="EMBL" id="PVH95624.1"/>
    </source>
</evidence>
<gene>
    <name evidence="5" type="ORF">DM02DRAFT_536962</name>
</gene>
<reference evidence="5 6" key="1">
    <citation type="journal article" date="2018" name="Sci. Rep.">
        <title>Comparative genomics provides insights into the lifestyle and reveals functional heterogeneity of dark septate endophytic fungi.</title>
        <authorList>
            <person name="Knapp D.G."/>
            <person name="Nemeth J.B."/>
            <person name="Barry K."/>
            <person name="Hainaut M."/>
            <person name="Henrissat B."/>
            <person name="Johnson J."/>
            <person name="Kuo A."/>
            <person name="Lim J.H.P."/>
            <person name="Lipzen A."/>
            <person name="Nolan M."/>
            <person name="Ohm R.A."/>
            <person name="Tamas L."/>
            <person name="Grigoriev I.V."/>
            <person name="Spatafora J.W."/>
            <person name="Nagy L.G."/>
            <person name="Kovacs G.M."/>
        </authorList>
    </citation>
    <scope>NUCLEOTIDE SEQUENCE [LARGE SCALE GENOMIC DNA]</scope>
    <source>
        <strain evidence="5 6">DSE2036</strain>
    </source>
</reference>
<dbReference type="EMBL" id="KZ805489">
    <property type="protein sequence ID" value="PVH95624.1"/>
    <property type="molecule type" value="Genomic_DNA"/>
</dbReference>
<dbReference type="GO" id="GO:0008270">
    <property type="term" value="F:zinc ion binding"/>
    <property type="evidence" value="ECO:0007669"/>
    <property type="project" value="UniProtKB-KW"/>
</dbReference>
<evidence type="ECO:0000259" key="4">
    <source>
        <dbReference type="SMART" id="SM01328"/>
    </source>
</evidence>
<evidence type="ECO:0000256" key="1">
    <source>
        <dbReference type="ARBA" id="ARBA00022723"/>
    </source>
</evidence>
<keyword evidence="2" id="KW-0863">Zinc-finger</keyword>
<accession>A0A2V1DES8</accession>
<dbReference type="AlphaFoldDB" id="A0A2V1DES8"/>
<keyword evidence="6" id="KW-1185">Reference proteome</keyword>
<feature type="non-terminal residue" evidence="5">
    <location>
        <position position="1"/>
    </location>
</feature>
<keyword evidence="3" id="KW-0862">Zinc</keyword>
<keyword evidence="1" id="KW-0479">Metal-binding</keyword>
<dbReference type="SMART" id="SM01328">
    <property type="entry name" value="zf-3CxxC"/>
    <property type="match status" value="1"/>
</dbReference>
<protein>
    <recommendedName>
        <fullName evidence="4">3CxxC-type domain-containing protein</fullName>
    </recommendedName>
</protein>
<sequence length="132" mass="15369">VPSAWFYEGDNENDYDNEWSTFVMGSFKCVKKSCKQSGWFSGKVAIQIRGYTGNGYRAVVFNQRCKSCHQLGILTLNEQSYVDRVTYWVKVWAGVMVERKNHTRKDTPPHRSDLCEGCKRGVCKQLNRRKFQ</sequence>
<evidence type="ECO:0000313" key="6">
    <source>
        <dbReference type="Proteomes" id="UP000244855"/>
    </source>
</evidence>
<dbReference type="STRING" id="97972.A0A2V1DES8"/>
<dbReference type="OrthoDB" id="8121437at2759"/>
<name>A0A2V1DES8_9PLEO</name>
<evidence type="ECO:0000256" key="3">
    <source>
        <dbReference type="ARBA" id="ARBA00022833"/>
    </source>
</evidence>
<dbReference type="Proteomes" id="UP000244855">
    <property type="component" value="Unassembled WGS sequence"/>
</dbReference>
<feature type="domain" description="3CxxC-type" evidence="4">
    <location>
        <begin position="22"/>
        <end position="121"/>
    </location>
</feature>
<dbReference type="InterPro" id="IPR027377">
    <property type="entry name" value="ZAR1/RTP1-5-like_Znf-3CxxC"/>
</dbReference>
<organism evidence="5 6">
    <name type="scientific">Periconia macrospinosa</name>
    <dbReference type="NCBI Taxonomy" id="97972"/>
    <lineage>
        <taxon>Eukaryota</taxon>
        <taxon>Fungi</taxon>
        <taxon>Dikarya</taxon>
        <taxon>Ascomycota</taxon>
        <taxon>Pezizomycotina</taxon>
        <taxon>Dothideomycetes</taxon>
        <taxon>Pleosporomycetidae</taxon>
        <taxon>Pleosporales</taxon>
        <taxon>Massarineae</taxon>
        <taxon>Periconiaceae</taxon>
        <taxon>Periconia</taxon>
    </lineage>
</organism>
<dbReference type="Pfam" id="PF13695">
    <property type="entry name" value="Zn_ribbon_3CxxC"/>
    <property type="match status" value="1"/>
</dbReference>
<proteinExistence type="predicted"/>